<dbReference type="Proteomes" id="UP000800093">
    <property type="component" value="Unassembled WGS sequence"/>
</dbReference>
<reference evidence="2" key="1">
    <citation type="journal article" date="2020" name="Stud. Mycol.">
        <title>101 Dothideomycetes genomes: A test case for predicting lifestyles and emergence of pathogens.</title>
        <authorList>
            <person name="Haridas S."/>
            <person name="Albert R."/>
            <person name="Binder M."/>
            <person name="Bloem J."/>
            <person name="LaButti K."/>
            <person name="Salamov A."/>
            <person name="Andreopoulos B."/>
            <person name="Baker S."/>
            <person name="Barry K."/>
            <person name="Bills G."/>
            <person name="Bluhm B."/>
            <person name="Cannon C."/>
            <person name="Castanera R."/>
            <person name="Culley D."/>
            <person name="Daum C."/>
            <person name="Ezra D."/>
            <person name="Gonzalez J."/>
            <person name="Henrissat B."/>
            <person name="Kuo A."/>
            <person name="Liang C."/>
            <person name="Lipzen A."/>
            <person name="Lutzoni F."/>
            <person name="Magnuson J."/>
            <person name="Mondo S."/>
            <person name="Nolan M."/>
            <person name="Ohm R."/>
            <person name="Pangilinan J."/>
            <person name="Park H.-J."/>
            <person name="Ramirez L."/>
            <person name="Alfaro M."/>
            <person name="Sun H."/>
            <person name="Tritt A."/>
            <person name="Yoshinaga Y."/>
            <person name="Zwiers L.-H."/>
            <person name="Turgeon B."/>
            <person name="Goodwin S."/>
            <person name="Spatafora J."/>
            <person name="Crous P."/>
            <person name="Grigoriev I."/>
        </authorList>
    </citation>
    <scope>NUCLEOTIDE SEQUENCE [LARGE SCALE GENOMIC DNA]</scope>
    <source>
        <strain evidence="2">CBS 304.66</strain>
    </source>
</reference>
<proteinExistence type="predicted"/>
<evidence type="ECO:0000313" key="2">
    <source>
        <dbReference type="Proteomes" id="UP000800093"/>
    </source>
</evidence>
<dbReference type="EMBL" id="ML986743">
    <property type="protein sequence ID" value="KAF2258655.1"/>
    <property type="molecule type" value="Genomic_DNA"/>
</dbReference>
<accession>A0A9P4K1X2</accession>
<organism evidence="1 2">
    <name type="scientific">Lojkania enalia</name>
    <dbReference type="NCBI Taxonomy" id="147567"/>
    <lineage>
        <taxon>Eukaryota</taxon>
        <taxon>Fungi</taxon>
        <taxon>Dikarya</taxon>
        <taxon>Ascomycota</taxon>
        <taxon>Pezizomycotina</taxon>
        <taxon>Dothideomycetes</taxon>
        <taxon>Pleosporomycetidae</taxon>
        <taxon>Pleosporales</taxon>
        <taxon>Pleosporales incertae sedis</taxon>
        <taxon>Lojkania</taxon>
    </lineage>
</organism>
<dbReference type="AlphaFoldDB" id="A0A9P4K1X2"/>
<name>A0A9P4K1X2_9PLEO</name>
<sequence length="171" mass="18182">MQTAVGQASARIDNSQATLGAAGQGGIPSFIGEKRPIPQCTQGILDEIKFPALSVYPSLTKRTMPVNRVAGSAPRAENCTREVYLNLPSLSRLCRMRLRDSTPSAQRWRAAAGVGVRALRVSCDDGMIRSGNHVLLRAGDGADAVLRGKMACIPSQKRELAPVAGQEKRGG</sequence>
<gene>
    <name evidence="1" type="ORF">CC78DRAFT_548929</name>
</gene>
<comment type="caution">
    <text evidence="1">The sequence shown here is derived from an EMBL/GenBank/DDBJ whole genome shotgun (WGS) entry which is preliminary data.</text>
</comment>
<evidence type="ECO:0000313" key="1">
    <source>
        <dbReference type="EMBL" id="KAF2258655.1"/>
    </source>
</evidence>
<keyword evidence="2" id="KW-1185">Reference proteome</keyword>
<protein>
    <submittedName>
        <fullName evidence="1">Uncharacterized protein</fullName>
    </submittedName>
</protein>